<reference evidence="4 5" key="1">
    <citation type="submission" date="2021-06" db="EMBL/GenBank/DDBJ databases">
        <title>Genome sequence of Babesia caballi.</title>
        <authorList>
            <person name="Yamagishi J."/>
            <person name="Kidaka T."/>
            <person name="Ochi A."/>
        </authorList>
    </citation>
    <scope>NUCLEOTIDE SEQUENCE [LARGE SCALE GENOMIC DNA]</scope>
    <source>
        <strain evidence="4">USDA-D6B2</strain>
    </source>
</reference>
<keyword evidence="2" id="KW-0647">Proteasome</keyword>
<gene>
    <name evidence="4" type="ORF">BcabD6B2_26170</name>
</gene>
<feature type="domain" description="Proteasome activator PA28 C-terminal" evidence="3">
    <location>
        <begin position="100"/>
        <end position="227"/>
    </location>
</feature>
<sequence length="650" mass="71454">MDKKINGMSADPVDSEVKEKHIAFKDEVTRLALDSLRERIPRKILHFNNLVKANATAGGLFNSRDLDSVSYRVSAIEDASGKRQKRAVETSTEDGPVITPSHKQILDQLEVIKSEASELIEIIGNIKLWIQLNVPRIEDGNNFGVGIQEEVILELTRVEDMAFNLFDSIVKYYMARAKLCTKVIKYPNVCDYSEAIRELDEKEWIHIKISTVDMRNNYSMIYDLLCKVARVTGDSPRAELGEGRQAQEREQPLPHDVLAALKQLDVLLGQAELIDQLRVGVVARAYLDGDDAVGYRNGAGELAAQRLGHGRLVDVEEVVEQPLDGGDVLAVAARLDGDRDWLRGALADGRGVLAPQDLVVLGGVVDVLHNDIAVVADVLGDELLELLQGQRFLVHRQPASRQVLALRGRKGQQTLHLDLVAPRPLALLHLRQGDRLELDEGLASAVDVHHSGRATGLLHGDEPLLGPGLEELGQFLAGRVLVRDEGGCVLRRDVVVPHAGLLQQSPERRRGQQAGAVGRHLPVERADLHRELCVGNAVDGLQEADANDVVYQRHGEDHRCRFRTTRSSWCRNLEGFHPLHDCSNAATISTSAVLFVACFGQVLNLARFGGAGGLLIRFNGARRFGRGDGSSRVSFRYVAGSGLMATRRSA</sequence>
<keyword evidence="5" id="KW-1185">Reference proteome</keyword>
<dbReference type="GO" id="GO:0005654">
    <property type="term" value="C:nucleoplasm"/>
    <property type="evidence" value="ECO:0007669"/>
    <property type="project" value="TreeGrafter"/>
</dbReference>
<dbReference type="Gene3D" id="1.20.120.180">
    <property type="entry name" value="Proteasome activator pa28, C-terminal domain"/>
    <property type="match status" value="1"/>
</dbReference>
<dbReference type="InterPro" id="IPR036252">
    <property type="entry name" value="Proteasome_activ_sf"/>
</dbReference>
<proteinExistence type="inferred from homology"/>
<dbReference type="PANTHER" id="PTHR10660">
    <property type="entry name" value="PROTEASOME REGULATOR PA28"/>
    <property type="match status" value="1"/>
</dbReference>
<dbReference type="InterPro" id="IPR036997">
    <property type="entry name" value="PA28_C_sf"/>
</dbReference>
<dbReference type="RefSeq" id="XP_067715251.1">
    <property type="nucleotide sequence ID" value="XM_067859150.1"/>
</dbReference>
<comment type="caution">
    <text evidence="4">The sequence shown here is derived from an EMBL/GenBank/DDBJ whole genome shotgun (WGS) entry which is preliminary data.</text>
</comment>
<evidence type="ECO:0000256" key="1">
    <source>
        <dbReference type="ARBA" id="ARBA00005883"/>
    </source>
</evidence>
<dbReference type="FunFam" id="1.20.120.180:FF:000002">
    <property type="entry name" value="Proteasome activator complex subunit 1"/>
    <property type="match status" value="1"/>
</dbReference>
<name>A0AAV4LTT7_BABCB</name>
<dbReference type="GO" id="GO:0008233">
    <property type="term" value="F:peptidase activity"/>
    <property type="evidence" value="ECO:0007669"/>
    <property type="project" value="UniProtKB-KW"/>
</dbReference>
<dbReference type="EMBL" id="BPLF01000002">
    <property type="protein sequence ID" value="GIX63182.1"/>
    <property type="molecule type" value="Genomic_DNA"/>
</dbReference>
<dbReference type="GO" id="GO:0061136">
    <property type="term" value="P:regulation of proteasomal protein catabolic process"/>
    <property type="evidence" value="ECO:0007669"/>
    <property type="project" value="TreeGrafter"/>
</dbReference>
<dbReference type="GO" id="GO:0006508">
    <property type="term" value="P:proteolysis"/>
    <property type="evidence" value="ECO:0007669"/>
    <property type="project" value="UniProtKB-KW"/>
</dbReference>
<evidence type="ECO:0000313" key="5">
    <source>
        <dbReference type="Proteomes" id="UP001497744"/>
    </source>
</evidence>
<protein>
    <submittedName>
        <fullName evidence="4">Subunit of proteaseome activator complex, putative</fullName>
    </submittedName>
</protein>
<dbReference type="GO" id="GO:0061133">
    <property type="term" value="F:endopeptidase activator activity"/>
    <property type="evidence" value="ECO:0007669"/>
    <property type="project" value="TreeGrafter"/>
</dbReference>
<dbReference type="PANTHER" id="PTHR10660:SF2">
    <property type="entry name" value="LD45860P"/>
    <property type="match status" value="1"/>
</dbReference>
<dbReference type="InterPro" id="IPR009077">
    <property type="entry name" value="Proteasome_activ_PA28"/>
</dbReference>
<keyword evidence="4" id="KW-0645">Protease</keyword>
<dbReference type="SUPFAM" id="SSF47216">
    <property type="entry name" value="Proteasome activator"/>
    <property type="match status" value="1"/>
</dbReference>
<dbReference type="InterPro" id="IPR003186">
    <property type="entry name" value="PA28_C"/>
</dbReference>
<dbReference type="AlphaFoldDB" id="A0AAV4LTT7"/>
<evidence type="ECO:0000259" key="3">
    <source>
        <dbReference type="Pfam" id="PF02252"/>
    </source>
</evidence>
<keyword evidence="4" id="KW-0378">Hydrolase</keyword>
<dbReference type="GO" id="GO:0005737">
    <property type="term" value="C:cytoplasm"/>
    <property type="evidence" value="ECO:0007669"/>
    <property type="project" value="TreeGrafter"/>
</dbReference>
<dbReference type="Proteomes" id="UP001497744">
    <property type="component" value="Unassembled WGS sequence"/>
</dbReference>
<evidence type="ECO:0000256" key="2">
    <source>
        <dbReference type="ARBA" id="ARBA00022942"/>
    </source>
</evidence>
<comment type="similarity">
    <text evidence="1">Belongs to the PA28 family.</text>
</comment>
<dbReference type="Pfam" id="PF02252">
    <property type="entry name" value="PA28_C"/>
    <property type="match status" value="1"/>
</dbReference>
<dbReference type="GeneID" id="94194663"/>
<evidence type="ECO:0000313" key="4">
    <source>
        <dbReference type="EMBL" id="GIX63182.1"/>
    </source>
</evidence>
<dbReference type="GO" id="GO:0008537">
    <property type="term" value="C:proteasome activator complex"/>
    <property type="evidence" value="ECO:0007669"/>
    <property type="project" value="InterPro"/>
</dbReference>
<organism evidence="4 5">
    <name type="scientific">Babesia caballi</name>
    <dbReference type="NCBI Taxonomy" id="5871"/>
    <lineage>
        <taxon>Eukaryota</taxon>
        <taxon>Sar</taxon>
        <taxon>Alveolata</taxon>
        <taxon>Apicomplexa</taxon>
        <taxon>Aconoidasida</taxon>
        <taxon>Piroplasmida</taxon>
        <taxon>Babesiidae</taxon>
        <taxon>Babesia</taxon>
    </lineage>
</organism>
<dbReference type="GO" id="GO:2000045">
    <property type="term" value="P:regulation of G1/S transition of mitotic cell cycle"/>
    <property type="evidence" value="ECO:0007669"/>
    <property type="project" value="TreeGrafter"/>
</dbReference>
<accession>A0AAV4LTT7</accession>